<dbReference type="RefSeq" id="WP_101823314.1">
    <property type="nucleotide sequence ID" value="NZ_PKJC01000056.1"/>
</dbReference>
<protein>
    <submittedName>
        <fullName evidence="2">Uncharacterized protein</fullName>
    </submittedName>
</protein>
<evidence type="ECO:0000313" key="3">
    <source>
        <dbReference type="Proteomes" id="UP000234662"/>
    </source>
</evidence>
<sequence>MSEHHPERSEWTRERQSFSCTDDIWTAAKHAWADQLDEHPAWTDWLETAIAEAVDTTRALHGGQLASAPARIPPGRRDGTTAGPPRRRRSFTCQPHIWAGARDAWWTERRTYPQLSDWMQAAIATKAGLVNPITEGPRHETH</sequence>
<reference evidence="2 3" key="1">
    <citation type="submission" date="2017-12" db="EMBL/GenBank/DDBJ databases">
        <title>Phylogenetic diversity of female urinary microbiome.</title>
        <authorList>
            <person name="Thomas-White K."/>
            <person name="Wolfe A.J."/>
        </authorList>
    </citation>
    <scope>NUCLEOTIDE SEQUENCE [LARGE SCALE GENOMIC DNA]</scope>
    <source>
        <strain evidence="2 3">UMB0777</strain>
    </source>
</reference>
<accession>A0A2I1R0M6</accession>
<evidence type="ECO:0000256" key="1">
    <source>
        <dbReference type="SAM" id="MobiDB-lite"/>
    </source>
</evidence>
<evidence type="ECO:0000313" key="2">
    <source>
        <dbReference type="EMBL" id="PKZ62651.1"/>
    </source>
</evidence>
<feature type="region of interest" description="Disordered" evidence="1">
    <location>
        <begin position="64"/>
        <end position="90"/>
    </location>
</feature>
<comment type="caution">
    <text evidence="2">The sequence shown here is derived from an EMBL/GenBank/DDBJ whole genome shotgun (WGS) entry which is preliminary data.</text>
</comment>
<name>A0A2I1R0M6_9ACTN</name>
<dbReference type="Proteomes" id="UP000234662">
    <property type="component" value="Unassembled WGS sequence"/>
</dbReference>
<proteinExistence type="predicted"/>
<dbReference type="EMBL" id="PKJC01000056">
    <property type="protein sequence ID" value="PKZ62651.1"/>
    <property type="molecule type" value="Genomic_DNA"/>
</dbReference>
<organism evidence="2 3">
    <name type="scientific">Gordonia terrae</name>
    <dbReference type="NCBI Taxonomy" id="2055"/>
    <lineage>
        <taxon>Bacteria</taxon>
        <taxon>Bacillati</taxon>
        <taxon>Actinomycetota</taxon>
        <taxon>Actinomycetes</taxon>
        <taxon>Mycobacteriales</taxon>
        <taxon>Gordoniaceae</taxon>
        <taxon>Gordonia</taxon>
    </lineage>
</organism>
<dbReference type="AlphaFoldDB" id="A0A2I1R0M6"/>
<gene>
    <name evidence="2" type="ORF">CYJ73_26020</name>
</gene>